<comment type="caution">
    <text evidence="1">The sequence shown here is derived from an EMBL/GenBank/DDBJ whole genome shotgun (WGS) entry which is preliminary data.</text>
</comment>
<evidence type="ECO:0000313" key="2">
    <source>
        <dbReference type="Proteomes" id="UP000644660"/>
    </source>
</evidence>
<proteinExistence type="predicted"/>
<dbReference type="Proteomes" id="UP000644660">
    <property type="component" value="Unassembled WGS sequence"/>
</dbReference>
<reference evidence="1 2" key="1">
    <citation type="submission" date="2020-05" db="EMBL/GenBank/DDBJ databases">
        <authorList>
            <person name="Casaregola S."/>
            <person name="Devillers H."/>
            <person name="Grondin C."/>
        </authorList>
    </citation>
    <scope>NUCLEOTIDE SEQUENCE [LARGE SCALE GENOMIC DNA]</scope>
    <source>
        <strain evidence="1 2">CLIB 1767</strain>
    </source>
</reference>
<protein>
    <submittedName>
        <fullName evidence="1">Uncharacterized protein</fullName>
    </submittedName>
</protein>
<dbReference type="EMBL" id="CAEFZW010000011">
    <property type="protein sequence ID" value="CAB4256695.1"/>
    <property type="molecule type" value="Genomic_DNA"/>
</dbReference>
<organism evidence="1 2">
    <name type="scientific">Maudiozyma barnettii</name>
    <dbReference type="NCBI Taxonomy" id="61262"/>
    <lineage>
        <taxon>Eukaryota</taxon>
        <taxon>Fungi</taxon>
        <taxon>Dikarya</taxon>
        <taxon>Ascomycota</taxon>
        <taxon>Saccharomycotina</taxon>
        <taxon>Saccharomycetes</taxon>
        <taxon>Saccharomycetales</taxon>
        <taxon>Saccharomycetaceae</taxon>
        <taxon>Maudiozyma</taxon>
    </lineage>
</organism>
<keyword evidence="2" id="KW-1185">Reference proteome</keyword>
<accession>A0A8H2VJY5</accession>
<dbReference type="RefSeq" id="XP_041408539.1">
    <property type="nucleotide sequence ID" value="XM_041552605.1"/>
</dbReference>
<name>A0A8H2VJY5_9SACH</name>
<sequence length="213" mass="25544">MNYNTATTTKHQFGRKLTRCLVESLVRPLRELIDILLESLIYTNRHRHRTLVNVLLNIRENIKSSNVDARRLTDTYELIVMFLEEIDQLNSRTLQSLELIIKQCFHFFKSFFESFQLFHTLDEHIHNNKNLNDKRFVLSMKEFVTFNKQWYIELMIHSSGYKEFLSTKNQILPNSNNHPDIIIESDLFKSFLSKRKQRLLTESLVNRYRSCII</sequence>
<evidence type="ECO:0000313" key="1">
    <source>
        <dbReference type="EMBL" id="CAB4256695.1"/>
    </source>
</evidence>
<dbReference type="AlphaFoldDB" id="A0A8H2VJY5"/>
<dbReference type="GeneID" id="64859784"/>
<dbReference type="OrthoDB" id="4069581at2759"/>
<gene>
    <name evidence="1" type="ORF">KABA2_11S01166</name>
</gene>